<reference evidence="4" key="1">
    <citation type="journal article" date="2019" name="Int. J. Syst. Evol. Microbiol.">
        <title>The Global Catalogue of Microorganisms (GCM) 10K type strain sequencing project: providing services to taxonomists for standard genome sequencing and annotation.</title>
        <authorList>
            <consortium name="The Broad Institute Genomics Platform"/>
            <consortium name="The Broad Institute Genome Sequencing Center for Infectious Disease"/>
            <person name="Wu L."/>
            <person name="Ma J."/>
        </authorList>
    </citation>
    <scope>NUCLEOTIDE SEQUENCE [LARGE SCALE GENOMIC DNA]</scope>
    <source>
        <strain evidence="4">JCM 16929</strain>
    </source>
</reference>
<evidence type="ECO:0000313" key="4">
    <source>
        <dbReference type="Proteomes" id="UP001501490"/>
    </source>
</evidence>
<dbReference type="PANTHER" id="PTHR12286:SF5">
    <property type="entry name" value="SACCHAROPINE DEHYDROGENASE-LIKE OXIDOREDUCTASE"/>
    <property type="match status" value="1"/>
</dbReference>
<dbReference type="PANTHER" id="PTHR12286">
    <property type="entry name" value="SACCHAROPINE DEHYDROGENASE-LIKE OXIDOREDUCTASE"/>
    <property type="match status" value="1"/>
</dbReference>
<feature type="region of interest" description="Disordered" evidence="1">
    <location>
        <begin position="217"/>
        <end position="240"/>
    </location>
</feature>
<name>A0ABP6ZSU3_9ACTN</name>
<comment type="caution">
    <text evidence="3">The sequence shown here is derived from an EMBL/GenBank/DDBJ whole genome shotgun (WGS) entry which is preliminary data.</text>
</comment>
<organism evidence="3 4">
    <name type="scientific">Microlunatus ginsengisoli</name>
    <dbReference type="NCBI Taxonomy" id="363863"/>
    <lineage>
        <taxon>Bacteria</taxon>
        <taxon>Bacillati</taxon>
        <taxon>Actinomycetota</taxon>
        <taxon>Actinomycetes</taxon>
        <taxon>Propionibacteriales</taxon>
        <taxon>Propionibacteriaceae</taxon>
        <taxon>Microlunatus</taxon>
    </lineage>
</organism>
<evidence type="ECO:0000259" key="2">
    <source>
        <dbReference type="Pfam" id="PF03435"/>
    </source>
</evidence>
<evidence type="ECO:0000256" key="1">
    <source>
        <dbReference type="SAM" id="MobiDB-lite"/>
    </source>
</evidence>
<dbReference type="Proteomes" id="UP001501490">
    <property type="component" value="Unassembled WGS sequence"/>
</dbReference>
<accession>A0ABP6ZSU3</accession>
<gene>
    <name evidence="3" type="ORF">GCM10022236_18130</name>
</gene>
<dbReference type="InterPro" id="IPR051276">
    <property type="entry name" value="Saccharopine_DH-like_oxidrdct"/>
</dbReference>
<sequence>MDDATDRELDLVLVGATGFVGRLTAAELAEHAPAGLRIGLAGRSADRLAAVRAELPERAGDWRSIVVDTLDEAAVTALAERTRVVVSTVGPYLRYGLALVLACARAGTHYADLTGETLFVRRSIDAAHDLARAGGARIVHSCGFDSIPSDLGVGLAARAAAEQGAGELVSAVLHVRRLRGGISGGTIDSLRQQLIESEHDPAARRLAGERWALVDEPSSRPYGSARGSRRPRLPLDRDEQTGSWQAPFVMGTYNRQIVHRTNALAGWPYGREFGYREVVDTGRGPRGAVTAAALALGTGALVGGMAFRPSRLLLDRVLPSPGQGPDERRRAAGAFAVEVHARTTGGTSVRATVAADKDPGYDGTAVMLAASGLSLAVDTDLGQAGVVTPMIALGATLPGRLRDRGFTVIAGPFDPR</sequence>
<dbReference type="Pfam" id="PF03435">
    <property type="entry name" value="Sacchrp_dh_NADP"/>
    <property type="match status" value="1"/>
</dbReference>
<dbReference type="InterPro" id="IPR036291">
    <property type="entry name" value="NAD(P)-bd_dom_sf"/>
</dbReference>
<dbReference type="EMBL" id="BAABAB010000010">
    <property type="protein sequence ID" value="GAA3616335.1"/>
    <property type="molecule type" value="Genomic_DNA"/>
</dbReference>
<protein>
    <submittedName>
        <fullName evidence="3">Trans-acting enoyl reductase family protein</fullName>
    </submittedName>
</protein>
<dbReference type="RefSeq" id="WP_344803568.1">
    <property type="nucleotide sequence ID" value="NZ_BAABAB010000010.1"/>
</dbReference>
<keyword evidence="4" id="KW-1185">Reference proteome</keyword>
<feature type="domain" description="Saccharopine dehydrogenase NADP binding" evidence="2">
    <location>
        <begin position="12"/>
        <end position="137"/>
    </location>
</feature>
<dbReference type="InterPro" id="IPR005097">
    <property type="entry name" value="Sacchrp_dh_NADP-bd"/>
</dbReference>
<dbReference type="SUPFAM" id="SSF51735">
    <property type="entry name" value="NAD(P)-binding Rossmann-fold domains"/>
    <property type="match status" value="1"/>
</dbReference>
<evidence type="ECO:0000313" key="3">
    <source>
        <dbReference type="EMBL" id="GAA3616335.1"/>
    </source>
</evidence>
<dbReference type="Gene3D" id="3.40.50.720">
    <property type="entry name" value="NAD(P)-binding Rossmann-like Domain"/>
    <property type="match status" value="1"/>
</dbReference>
<proteinExistence type="predicted"/>